<comment type="caution">
    <text evidence="1">The sequence shown here is derived from an EMBL/GenBank/DDBJ whole genome shotgun (WGS) entry which is preliminary data.</text>
</comment>
<reference evidence="2" key="1">
    <citation type="journal article" date="2023" name="G3 (Bethesda)">
        <title>Genome assembly and association tests identify interacting loci associated with vigor, precocity, and sex in interspecific pistachio rootstocks.</title>
        <authorList>
            <person name="Palmer W."/>
            <person name="Jacygrad E."/>
            <person name="Sagayaradj S."/>
            <person name="Cavanaugh K."/>
            <person name="Han R."/>
            <person name="Bertier L."/>
            <person name="Beede B."/>
            <person name="Kafkas S."/>
            <person name="Golino D."/>
            <person name="Preece J."/>
            <person name="Michelmore R."/>
        </authorList>
    </citation>
    <scope>NUCLEOTIDE SEQUENCE [LARGE SCALE GENOMIC DNA]</scope>
</reference>
<name>A0ACC0X6L4_9ROSI</name>
<organism evidence="1 2">
    <name type="scientific">Pistacia integerrima</name>
    <dbReference type="NCBI Taxonomy" id="434235"/>
    <lineage>
        <taxon>Eukaryota</taxon>
        <taxon>Viridiplantae</taxon>
        <taxon>Streptophyta</taxon>
        <taxon>Embryophyta</taxon>
        <taxon>Tracheophyta</taxon>
        <taxon>Spermatophyta</taxon>
        <taxon>Magnoliopsida</taxon>
        <taxon>eudicotyledons</taxon>
        <taxon>Gunneridae</taxon>
        <taxon>Pentapetalae</taxon>
        <taxon>rosids</taxon>
        <taxon>malvids</taxon>
        <taxon>Sapindales</taxon>
        <taxon>Anacardiaceae</taxon>
        <taxon>Pistacia</taxon>
    </lineage>
</organism>
<protein>
    <submittedName>
        <fullName evidence="1">Uncharacterized protein</fullName>
    </submittedName>
</protein>
<keyword evidence="2" id="KW-1185">Reference proteome</keyword>
<gene>
    <name evidence="1" type="ORF">Pint_33662</name>
</gene>
<evidence type="ECO:0000313" key="2">
    <source>
        <dbReference type="Proteomes" id="UP001163603"/>
    </source>
</evidence>
<dbReference type="Proteomes" id="UP001163603">
    <property type="component" value="Chromosome 14"/>
</dbReference>
<dbReference type="EMBL" id="CM047749">
    <property type="protein sequence ID" value="KAJ0010700.1"/>
    <property type="molecule type" value="Genomic_DNA"/>
</dbReference>
<sequence length="321" mass="36597">MENHEGYFHEASFTDPEGNPRTSKVPVVQELARQGLNHLPKRFIRANNTQHPSVKDVVKGFFGLSFEDKKRSVGSYASIDNMGYGRNFVKSEDEPLDWIDRLTMKAAPVGGDEGLNVWPQNPPNFKAVIEKYVKQARNVMDELLEALAEAFSLERNAFLKYFNPENSEMNVRVNYYPPCPRPDLTLGLTPHTDGSVLTLLIQFEASGSLQILKDKQWLTLLWPSHTLLVNVGDLLEIMSNGRLKSPWHRVVTQMDVERFSVALFYNPPSRVEIEPEPKPNQDDDAMEEDGFEKVVVGDYLQHFYRVSPTDEKKAIIYAKAK</sequence>
<proteinExistence type="predicted"/>
<evidence type="ECO:0000313" key="1">
    <source>
        <dbReference type="EMBL" id="KAJ0010700.1"/>
    </source>
</evidence>
<accession>A0ACC0X6L4</accession>